<keyword evidence="4" id="KW-1185">Reference proteome</keyword>
<protein>
    <submittedName>
        <fullName evidence="3">Uncharacterized protein</fullName>
    </submittedName>
</protein>
<name>A0AAN9G0S3_9CAEN</name>
<feature type="transmembrane region" description="Helical" evidence="2">
    <location>
        <begin position="110"/>
        <end position="128"/>
    </location>
</feature>
<feature type="compositionally biased region" description="Basic residues" evidence="1">
    <location>
        <begin position="1"/>
        <end position="17"/>
    </location>
</feature>
<keyword evidence="2" id="KW-1133">Transmembrane helix</keyword>
<feature type="region of interest" description="Disordered" evidence="1">
    <location>
        <begin position="1"/>
        <end position="23"/>
    </location>
</feature>
<keyword evidence="2" id="KW-0812">Transmembrane</keyword>
<reference evidence="3 4" key="1">
    <citation type="submission" date="2024-02" db="EMBL/GenBank/DDBJ databases">
        <title>Chromosome-scale genome assembly of the rough periwinkle Littorina saxatilis.</title>
        <authorList>
            <person name="De Jode A."/>
            <person name="Faria R."/>
            <person name="Formenti G."/>
            <person name="Sims Y."/>
            <person name="Smith T.P."/>
            <person name="Tracey A."/>
            <person name="Wood J.M.D."/>
            <person name="Zagrodzka Z.B."/>
            <person name="Johannesson K."/>
            <person name="Butlin R.K."/>
            <person name="Leder E.H."/>
        </authorList>
    </citation>
    <scope>NUCLEOTIDE SEQUENCE [LARGE SCALE GENOMIC DNA]</scope>
    <source>
        <strain evidence="3">Snail1</strain>
        <tissue evidence="3">Muscle</tissue>
    </source>
</reference>
<organism evidence="3 4">
    <name type="scientific">Littorina saxatilis</name>
    <dbReference type="NCBI Taxonomy" id="31220"/>
    <lineage>
        <taxon>Eukaryota</taxon>
        <taxon>Metazoa</taxon>
        <taxon>Spiralia</taxon>
        <taxon>Lophotrochozoa</taxon>
        <taxon>Mollusca</taxon>
        <taxon>Gastropoda</taxon>
        <taxon>Caenogastropoda</taxon>
        <taxon>Littorinimorpha</taxon>
        <taxon>Littorinoidea</taxon>
        <taxon>Littorinidae</taxon>
        <taxon>Littorina</taxon>
    </lineage>
</organism>
<feature type="transmembrane region" description="Helical" evidence="2">
    <location>
        <begin position="34"/>
        <end position="55"/>
    </location>
</feature>
<comment type="caution">
    <text evidence="3">The sequence shown here is derived from an EMBL/GenBank/DDBJ whole genome shotgun (WGS) entry which is preliminary data.</text>
</comment>
<dbReference type="EMBL" id="JBAMIC010000024">
    <property type="protein sequence ID" value="KAK7090557.1"/>
    <property type="molecule type" value="Genomic_DNA"/>
</dbReference>
<evidence type="ECO:0000313" key="3">
    <source>
        <dbReference type="EMBL" id="KAK7090557.1"/>
    </source>
</evidence>
<evidence type="ECO:0000256" key="1">
    <source>
        <dbReference type="SAM" id="MobiDB-lite"/>
    </source>
</evidence>
<evidence type="ECO:0000313" key="4">
    <source>
        <dbReference type="Proteomes" id="UP001374579"/>
    </source>
</evidence>
<accession>A0AAN9G0S3</accession>
<dbReference type="Gene3D" id="1.20.140.150">
    <property type="match status" value="1"/>
</dbReference>
<evidence type="ECO:0000256" key="2">
    <source>
        <dbReference type="SAM" id="Phobius"/>
    </source>
</evidence>
<keyword evidence="2" id="KW-0472">Membrane</keyword>
<dbReference type="Proteomes" id="UP001374579">
    <property type="component" value="Unassembled WGS sequence"/>
</dbReference>
<proteinExistence type="predicted"/>
<sequence>MKPKDKRASSKTRRKARQEKDNTKSKMMLAKRPYGYLVGIAILPAATLGFLLGFVSPYWHFRSTGSGTVTMVHGLWLVCEQDSGSLTLVRCEQTIIRAEDWLRGMQFLEVMGLFFLLLACLFAVLLNCRRKDVHSRLLETFAGAGALFAIFGSFGYLFLTLSPRDTADELTYNWAFGINITGSVLAVIAAILFATNNPAPPTLKSPKEQRTAQWVNGHQEGGKSLQLFRPPPPKMIAIQREVGPVPPSPTRWEAVPIRREVVPTPPVAPIQWKIVQNRPTSSMAPIKREVTVVPVRAPPPPPVLRLSDPRRNDAFRSGQNYGQPVLVLPVHNYM</sequence>
<gene>
    <name evidence="3" type="ORF">V1264_010334</name>
</gene>
<dbReference type="AlphaFoldDB" id="A0AAN9G0S3"/>
<feature type="transmembrane region" description="Helical" evidence="2">
    <location>
        <begin position="140"/>
        <end position="159"/>
    </location>
</feature>
<feature type="transmembrane region" description="Helical" evidence="2">
    <location>
        <begin position="171"/>
        <end position="194"/>
    </location>
</feature>